<evidence type="ECO:0008006" key="3">
    <source>
        <dbReference type="Google" id="ProtNLM"/>
    </source>
</evidence>
<dbReference type="AlphaFoldDB" id="A0A2N3QHK5"/>
<dbReference type="EMBL" id="PCGZ01000005">
    <property type="protein sequence ID" value="PKU90730.1"/>
    <property type="molecule type" value="Genomic_DNA"/>
</dbReference>
<proteinExistence type="predicted"/>
<name>A0A2N3QHK5_9BIFI</name>
<comment type="caution">
    <text evidence="1">The sequence shown here is derived from an EMBL/GenBank/DDBJ whole genome shotgun (WGS) entry which is preliminary data.</text>
</comment>
<gene>
    <name evidence="1" type="ORF">CQR46_0925</name>
</gene>
<dbReference type="Proteomes" id="UP000233730">
    <property type="component" value="Unassembled WGS sequence"/>
</dbReference>
<accession>A0A2N3QHK5</accession>
<protein>
    <recommendedName>
        <fullName evidence="3">XRE family transcriptional regulator</fullName>
    </recommendedName>
</protein>
<sequence length="81" mass="8852">MNYAMTFRPGFLDRCRRMSGMKTDKAFAGAIGVSESAYKRAKRDNIVTPGILVGLYEAFGFQPGEVAQITEIEDKKAASGN</sequence>
<evidence type="ECO:0000313" key="1">
    <source>
        <dbReference type="EMBL" id="PKU90730.1"/>
    </source>
</evidence>
<dbReference type="RefSeq" id="WP_101429822.1">
    <property type="nucleotide sequence ID" value="NZ_PCGZ01000005.1"/>
</dbReference>
<reference evidence="1 2" key="1">
    <citation type="submission" date="2017-10" db="EMBL/GenBank/DDBJ databases">
        <title>Bifidobacterium genomics.</title>
        <authorList>
            <person name="Lugli G.A."/>
            <person name="Milani C."/>
            <person name="Mancabelli L."/>
        </authorList>
    </citation>
    <scope>NUCLEOTIDE SEQUENCE [LARGE SCALE GENOMIC DNA]</scope>
    <source>
        <strain evidence="1 2">1524B</strain>
    </source>
</reference>
<evidence type="ECO:0000313" key="2">
    <source>
        <dbReference type="Proteomes" id="UP000233730"/>
    </source>
</evidence>
<organism evidence="1 2">
    <name type="scientific">Bifidobacterium pseudolongum subsp. globosum</name>
    <dbReference type="NCBI Taxonomy" id="1690"/>
    <lineage>
        <taxon>Bacteria</taxon>
        <taxon>Bacillati</taxon>
        <taxon>Actinomycetota</taxon>
        <taxon>Actinomycetes</taxon>
        <taxon>Bifidobacteriales</taxon>
        <taxon>Bifidobacteriaceae</taxon>
        <taxon>Bifidobacterium</taxon>
    </lineage>
</organism>